<dbReference type="Proteomes" id="UP001597467">
    <property type="component" value="Unassembled WGS sequence"/>
</dbReference>
<dbReference type="RefSeq" id="WP_379905732.1">
    <property type="nucleotide sequence ID" value="NZ_JBHULM010000012.1"/>
</dbReference>
<evidence type="ECO:0000256" key="1">
    <source>
        <dbReference type="SAM" id="SignalP"/>
    </source>
</evidence>
<comment type="caution">
    <text evidence="2">The sequence shown here is derived from an EMBL/GenBank/DDBJ whole genome shotgun (WGS) entry which is preliminary data.</text>
</comment>
<evidence type="ECO:0000313" key="3">
    <source>
        <dbReference type="Proteomes" id="UP001597467"/>
    </source>
</evidence>
<feature type="signal peptide" evidence="1">
    <location>
        <begin position="1"/>
        <end position="18"/>
    </location>
</feature>
<name>A0ABW5K4A7_9FLAO</name>
<gene>
    <name evidence="2" type="ORF">ACFSSB_14960</name>
</gene>
<feature type="chain" id="PRO_5047109272" evidence="1">
    <location>
        <begin position="19"/>
        <end position="539"/>
    </location>
</feature>
<keyword evidence="3" id="KW-1185">Reference proteome</keyword>
<accession>A0ABW5K4A7</accession>
<sequence>MKKLTTLLLFLISIHCFSQEYHTIDNLIFKEKAYQIQAKFNDSDFNIKIANTEKHEESLGITYSVESITFQTIVIQLIKKIDDNIADDYKADENDLKTVENVLPKVLKKKKALRSLTEIIDGEPAQYSGKITLNNEVKLTKSSDKCSNIGQNQANIAKTDDVINIKKAYINFFNNKASTIVLEGYINEDENEKVTVVNNNFSVPIRYFNNYGSKNKFSVSENKCYKIDYNDVFAFDSDQHFNYSVANTELHFDKENLEQQVMQRQFFDFFTAVLYTDVMAFDNNNSNSLVNAQAKLLLPLNQKNSTIKNANYTLFRQLIAEANIALYNGSNDSFRTIEITQSTANNITTNTAFNHFDLLTKNNINGNLAVDILSHEAKRFFSYISLGYQGAFYRTALKVSSVNSGEGDAAKDNENISSLISTSHGPYVNIEIRPQTNFGADVSLSLNKLSYSGSNTIDDINLNETILDDGVEHFGFQYNIVNIKADFYWLTNPNKGKKGGVFVRLGAYYHTQNYQVHPQLMVGYATNLTSFVNKFSPTK</sequence>
<evidence type="ECO:0000313" key="2">
    <source>
        <dbReference type="EMBL" id="MFD2543631.1"/>
    </source>
</evidence>
<keyword evidence="1" id="KW-0732">Signal</keyword>
<protein>
    <submittedName>
        <fullName evidence="2">Uncharacterized protein</fullName>
    </submittedName>
</protein>
<reference evidence="3" key="1">
    <citation type="journal article" date="2019" name="Int. J. Syst. Evol. Microbiol.">
        <title>The Global Catalogue of Microorganisms (GCM) 10K type strain sequencing project: providing services to taxonomists for standard genome sequencing and annotation.</title>
        <authorList>
            <consortium name="The Broad Institute Genomics Platform"/>
            <consortium name="The Broad Institute Genome Sequencing Center for Infectious Disease"/>
            <person name="Wu L."/>
            <person name="Ma J."/>
        </authorList>
    </citation>
    <scope>NUCLEOTIDE SEQUENCE [LARGE SCALE GENOMIC DNA]</scope>
    <source>
        <strain evidence="3">KCTC 42808</strain>
    </source>
</reference>
<proteinExistence type="predicted"/>
<dbReference type="EMBL" id="JBHULM010000012">
    <property type="protein sequence ID" value="MFD2543631.1"/>
    <property type="molecule type" value="Genomic_DNA"/>
</dbReference>
<organism evidence="2 3">
    <name type="scientific">Lacinutrix gracilariae</name>
    <dbReference type="NCBI Taxonomy" id="1747198"/>
    <lineage>
        <taxon>Bacteria</taxon>
        <taxon>Pseudomonadati</taxon>
        <taxon>Bacteroidota</taxon>
        <taxon>Flavobacteriia</taxon>
        <taxon>Flavobacteriales</taxon>
        <taxon>Flavobacteriaceae</taxon>
        <taxon>Lacinutrix</taxon>
    </lineage>
</organism>